<comment type="subcellular location">
    <subcellularLocation>
        <location evidence="1">Membrane</location>
        <topology evidence="1">Multi-pass membrane protein</topology>
    </subcellularLocation>
</comment>
<protein>
    <submittedName>
        <fullName evidence="6">Energy-coupling factor transporter transmembrane protein EcfT</fullName>
    </submittedName>
</protein>
<keyword evidence="4 5" id="KW-0472">Membrane</keyword>
<proteinExistence type="predicted"/>
<evidence type="ECO:0000313" key="6">
    <source>
        <dbReference type="EMBL" id="NYS47563.1"/>
    </source>
</evidence>
<feature type="transmembrane region" description="Helical" evidence="5">
    <location>
        <begin position="149"/>
        <end position="167"/>
    </location>
</feature>
<comment type="caution">
    <text evidence="6">The sequence shown here is derived from an EMBL/GenBank/DDBJ whole genome shotgun (WGS) entry which is preliminary data.</text>
</comment>
<feature type="transmembrane region" description="Helical" evidence="5">
    <location>
        <begin position="246"/>
        <end position="261"/>
    </location>
</feature>
<dbReference type="InterPro" id="IPR003339">
    <property type="entry name" value="ABC/ECF_trnsptr_transmembrane"/>
</dbReference>
<keyword evidence="7" id="KW-1185">Reference proteome</keyword>
<dbReference type="PANTHER" id="PTHR33514">
    <property type="entry name" value="PROTEIN ABCI12, CHLOROPLASTIC"/>
    <property type="match status" value="1"/>
</dbReference>
<evidence type="ECO:0000313" key="7">
    <source>
        <dbReference type="Proteomes" id="UP000531840"/>
    </source>
</evidence>
<dbReference type="Pfam" id="PF02361">
    <property type="entry name" value="CbiQ"/>
    <property type="match status" value="1"/>
</dbReference>
<dbReference type="Proteomes" id="UP000531840">
    <property type="component" value="Unassembled WGS sequence"/>
</dbReference>
<evidence type="ECO:0000256" key="5">
    <source>
        <dbReference type="SAM" id="Phobius"/>
    </source>
</evidence>
<dbReference type="CDD" id="cd16914">
    <property type="entry name" value="EcfT"/>
    <property type="match status" value="1"/>
</dbReference>
<feature type="transmembrane region" description="Helical" evidence="5">
    <location>
        <begin position="106"/>
        <end position="128"/>
    </location>
</feature>
<dbReference type="RefSeq" id="WP_179941352.1">
    <property type="nucleotide sequence ID" value="NZ_JACBYF010000008.1"/>
</dbReference>
<evidence type="ECO:0000256" key="2">
    <source>
        <dbReference type="ARBA" id="ARBA00022692"/>
    </source>
</evidence>
<evidence type="ECO:0000256" key="1">
    <source>
        <dbReference type="ARBA" id="ARBA00004141"/>
    </source>
</evidence>
<keyword evidence="3 5" id="KW-1133">Transmembrane helix</keyword>
<reference evidence="6 7" key="1">
    <citation type="submission" date="2020-07" db="EMBL/GenBank/DDBJ databases">
        <title>MOT database genomes.</title>
        <authorList>
            <person name="Joseph S."/>
            <person name="Aduse-Opoku J."/>
            <person name="Hashim A."/>
            <person name="Wade W."/>
            <person name="Curtis M."/>
        </authorList>
    </citation>
    <scope>NUCLEOTIDE SEQUENCE [LARGE SCALE GENOMIC DNA]</scope>
    <source>
        <strain evidence="6 7">CIP 106318</strain>
    </source>
</reference>
<evidence type="ECO:0000256" key="4">
    <source>
        <dbReference type="ARBA" id="ARBA00023136"/>
    </source>
</evidence>
<feature type="transmembrane region" description="Helical" evidence="5">
    <location>
        <begin position="64"/>
        <end position="86"/>
    </location>
</feature>
<organism evidence="6 7">
    <name type="scientific">Gemelliphila palaticanis</name>
    <dbReference type="NCBI Taxonomy" id="81950"/>
    <lineage>
        <taxon>Bacteria</taxon>
        <taxon>Bacillati</taxon>
        <taxon>Bacillota</taxon>
        <taxon>Bacilli</taxon>
        <taxon>Bacillales</taxon>
        <taxon>Gemellaceae</taxon>
        <taxon>Gemelliphila</taxon>
    </lineage>
</organism>
<sequence length="262" mass="29831">MNNSLFSKYIAKETLIHNLDPRSKLLFVTSYLILVFLAKTKLEFLILIAILLLVEFLSKISFKYLISGFKLVFFIIMFTSIVHLIFNKTGEIVLTIFGYSIYSGAFNSILLIIIRFFLVVSIMIIFTITTSPSEITNAINTSFNFLNRLGINVNTFALLISISLRFIPTIGEETSRIINAQISRGANLKSGGIISRIKGFNSILIPIFISTLKRADELATAMEVRGYNPNSKRTRYKTLKYSNKDYLLYIITLLLIIFIIIY</sequence>
<gene>
    <name evidence="6" type="ORF">HZY85_05045</name>
</gene>
<feature type="transmembrane region" description="Helical" evidence="5">
    <location>
        <begin position="31"/>
        <end position="57"/>
    </location>
</feature>
<accession>A0ABX2T1N1</accession>
<evidence type="ECO:0000256" key="3">
    <source>
        <dbReference type="ARBA" id="ARBA00022989"/>
    </source>
</evidence>
<dbReference type="EMBL" id="JACBYF010000008">
    <property type="protein sequence ID" value="NYS47563.1"/>
    <property type="molecule type" value="Genomic_DNA"/>
</dbReference>
<keyword evidence="2 5" id="KW-0812">Transmembrane</keyword>
<name>A0ABX2T1N1_9BACL</name>
<dbReference type="PANTHER" id="PTHR33514:SF13">
    <property type="entry name" value="PROTEIN ABCI12, CHLOROPLASTIC"/>
    <property type="match status" value="1"/>
</dbReference>